<reference evidence="2 3" key="1">
    <citation type="submission" date="2019-08" db="EMBL/GenBank/DDBJ databases">
        <title>Whole genome of Aphis craccivora.</title>
        <authorList>
            <person name="Voronova N.V."/>
            <person name="Shulinski R.S."/>
            <person name="Bandarenka Y.V."/>
            <person name="Zhorov D.G."/>
            <person name="Warner D."/>
        </authorList>
    </citation>
    <scope>NUCLEOTIDE SEQUENCE [LARGE SCALE GENOMIC DNA]</scope>
    <source>
        <strain evidence="2">180601</strain>
        <tissue evidence="2">Whole Body</tissue>
    </source>
</reference>
<name>A0A6G0ZJ12_APHCR</name>
<keyword evidence="3" id="KW-1185">Reference proteome</keyword>
<gene>
    <name evidence="2" type="ORF">FWK35_00011291</name>
</gene>
<proteinExistence type="predicted"/>
<feature type="non-terminal residue" evidence="2">
    <location>
        <position position="175"/>
    </location>
</feature>
<sequence>MFGSKFNAKNQQNNNEMVSESAENKALENWNRKVDSLISILASSAADSIHFRNYLDEMETSNLTAKLALQLITKKNTKQIYHTRLSLLLQFFADKTETLVGGLKWNNCVQTEIEEYMKNIKALCVYCGNERDSVIETTSHIIVELNSIPKILKNSTSITDIENVPLDLSAMFQEE</sequence>
<evidence type="ECO:0000313" key="3">
    <source>
        <dbReference type="Proteomes" id="UP000478052"/>
    </source>
</evidence>
<dbReference type="AlphaFoldDB" id="A0A6G0ZJ12"/>
<evidence type="ECO:0000256" key="1">
    <source>
        <dbReference type="SAM" id="MobiDB-lite"/>
    </source>
</evidence>
<organism evidence="2 3">
    <name type="scientific">Aphis craccivora</name>
    <name type="common">Cowpea aphid</name>
    <dbReference type="NCBI Taxonomy" id="307492"/>
    <lineage>
        <taxon>Eukaryota</taxon>
        <taxon>Metazoa</taxon>
        <taxon>Ecdysozoa</taxon>
        <taxon>Arthropoda</taxon>
        <taxon>Hexapoda</taxon>
        <taxon>Insecta</taxon>
        <taxon>Pterygota</taxon>
        <taxon>Neoptera</taxon>
        <taxon>Paraneoptera</taxon>
        <taxon>Hemiptera</taxon>
        <taxon>Sternorrhyncha</taxon>
        <taxon>Aphidomorpha</taxon>
        <taxon>Aphidoidea</taxon>
        <taxon>Aphididae</taxon>
        <taxon>Aphidini</taxon>
        <taxon>Aphis</taxon>
        <taxon>Aphis</taxon>
    </lineage>
</organism>
<comment type="caution">
    <text evidence="2">The sequence shown here is derived from an EMBL/GenBank/DDBJ whole genome shotgun (WGS) entry which is preliminary data.</text>
</comment>
<dbReference type="EMBL" id="VUJU01000325">
    <property type="protein sequence ID" value="KAF0771179.1"/>
    <property type="molecule type" value="Genomic_DNA"/>
</dbReference>
<dbReference type="Proteomes" id="UP000478052">
    <property type="component" value="Unassembled WGS sequence"/>
</dbReference>
<protein>
    <submittedName>
        <fullName evidence="2">NOF-FB transposable element protein</fullName>
    </submittedName>
</protein>
<feature type="compositionally biased region" description="Polar residues" evidence="1">
    <location>
        <begin position="7"/>
        <end position="18"/>
    </location>
</feature>
<feature type="region of interest" description="Disordered" evidence="1">
    <location>
        <begin position="1"/>
        <end position="20"/>
    </location>
</feature>
<evidence type="ECO:0000313" key="2">
    <source>
        <dbReference type="EMBL" id="KAF0771179.1"/>
    </source>
</evidence>
<accession>A0A6G0ZJ12</accession>